<dbReference type="AlphaFoldDB" id="A0AA38WLF0"/>
<evidence type="ECO:0000313" key="1">
    <source>
        <dbReference type="EMBL" id="KAJ9554104.1"/>
    </source>
</evidence>
<sequence>MTSIENAQELEYRDGGYESFYAELERQILILTDENDGRDFVGTTKKHTGSSLVANWRSCGVSQPEGYFCWIEKNENDDRHSLPTWLSDLWRNSSNGTGVFIPRVTNSTRRNKPRRKNNKRKVYTMVMN</sequence>
<comment type="caution">
    <text evidence="1">The sequence shown here is derived from an EMBL/GenBank/DDBJ whole genome shotgun (WGS) entry which is preliminary data.</text>
</comment>
<keyword evidence="2" id="KW-1185">Reference proteome</keyword>
<gene>
    <name evidence="1" type="ORF">OSB04_018149</name>
</gene>
<dbReference type="EMBL" id="JARYMX010000004">
    <property type="protein sequence ID" value="KAJ9554104.1"/>
    <property type="molecule type" value="Genomic_DNA"/>
</dbReference>
<reference evidence="1" key="1">
    <citation type="submission" date="2023-03" db="EMBL/GenBank/DDBJ databases">
        <title>Chromosome-scale reference genome and RAD-based genetic map of yellow starthistle (Centaurea solstitialis) reveal putative structural variation and QTLs associated with invader traits.</title>
        <authorList>
            <person name="Reatini B."/>
            <person name="Cang F.A."/>
            <person name="Jiang Q."/>
            <person name="Mckibben M.T.W."/>
            <person name="Barker M.S."/>
            <person name="Rieseberg L.H."/>
            <person name="Dlugosch K.M."/>
        </authorList>
    </citation>
    <scope>NUCLEOTIDE SEQUENCE</scope>
    <source>
        <strain evidence="1">CAN-66</strain>
        <tissue evidence="1">Leaf</tissue>
    </source>
</reference>
<name>A0AA38WLF0_9ASTR</name>
<dbReference type="PANTHER" id="PTHR34956">
    <property type="entry name" value="OS05G0397300 PROTEIN"/>
    <property type="match status" value="1"/>
</dbReference>
<evidence type="ECO:0000313" key="2">
    <source>
        <dbReference type="Proteomes" id="UP001172457"/>
    </source>
</evidence>
<dbReference type="PANTHER" id="PTHR34956:SF1">
    <property type="entry name" value="DUF4005 DOMAIN-CONTAINING PROTEIN"/>
    <property type="match status" value="1"/>
</dbReference>
<protein>
    <submittedName>
        <fullName evidence="1">Uncharacterized protein</fullName>
    </submittedName>
</protein>
<proteinExistence type="predicted"/>
<dbReference type="Proteomes" id="UP001172457">
    <property type="component" value="Chromosome 4"/>
</dbReference>
<organism evidence="1 2">
    <name type="scientific">Centaurea solstitialis</name>
    <name type="common">yellow star-thistle</name>
    <dbReference type="NCBI Taxonomy" id="347529"/>
    <lineage>
        <taxon>Eukaryota</taxon>
        <taxon>Viridiplantae</taxon>
        <taxon>Streptophyta</taxon>
        <taxon>Embryophyta</taxon>
        <taxon>Tracheophyta</taxon>
        <taxon>Spermatophyta</taxon>
        <taxon>Magnoliopsida</taxon>
        <taxon>eudicotyledons</taxon>
        <taxon>Gunneridae</taxon>
        <taxon>Pentapetalae</taxon>
        <taxon>asterids</taxon>
        <taxon>campanulids</taxon>
        <taxon>Asterales</taxon>
        <taxon>Asteraceae</taxon>
        <taxon>Carduoideae</taxon>
        <taxon>Cardueae</taxon>
        <taxon>Centaureinae</taxon>
        <taxon>Centaurea</taxon>
    </lineage>
</organism>
<accession>A0AA38WLF0</accession>